<accession>A0A0J6VLM0</accession>
<dbReference type="PATRIC" id="fig|1807.14.peg.4181"/>
<name>A0A0J6VLM0_9MYCO</name>
<proteinExistence type="predicted"/>
<organism evidence="2 3">
    <name type="scientific">Mycolicibacterium obuense</name>
    <dbReference type="NCBI Taxonomy" id="1807"/>
    <lineage>
        <taxon>Bacteria</taxon>
        <taxon>Bacillati</taxon>
        <taxon>Actinomycetota</taxon>
        <taxon>Actinomycetes</taxon>
        <taxon>Mycobacteriales</taxon>
        <taxon>Mycobacteriaceae</taxon>
        <taxon>Mycolicibacterium</taxon>
    </lineage>
</organism>
<gene>
    <name evidence="2" type="ORF">MOBUDSM44075_04154</name>
</gene>
<evidence type="ECO:0000313" key="2">
    <source>
        <dbReference type="EMBL" id="KMO71920.1"/>
    </source>
</evidence>
<dbReference type="RefSeq" id="WP_053079434.1">
    <property type="nucleotide sequence ID" value="NZ_JYNU01000035.1"/>
</dbReference>
<feature type="region of interest" description="Disordered" evidence="1">
    <location>
        <begin position="1"/>
        <end position="20"/>
    </location>
</feature>
<dbReference type="EMBL" id="JYNU01000035">
    <property type="protein sequence ID" value="KMO71920.1"/>
    <property type="molecule type" value="Genomic_DNA"/>
</dbReference>
<sequence length="102" mass="10632">MSEPGDAPAQHVVQKPRRRTDQVTVADFTMLVRVDGKPAAVRVFTDAEADDAAAYAAEIGGEIVQLPLDPPAGYTTDSRGHLVPVSPSEAASTDDGPASDTD</sequence>
<evidence type="ECO:0000256" key="1">
    <source>
        <dbReference type="SAM" id="MobiDB-lite"/>
    </source>
</evidence>
<evidence type="ECO:0000313" key="3">
    <source>
        <dbReference type="Proteomes" id="UP000036313"/>
    </source>
</evidence>
<dbReference type="Proteomes" id="UP000036313">
    <property type="component" value="Unassembled WGS sequence"/>
</dbReference>
<reference evidence="2 3" key="1">
    <citation type="journal article" date="2015" name="Genome Biol. Evol.">
        <title>Characterization of Three Mycobacterium spp. with Potential Use in Bioremediation by Genome Sequencing and Comparative Genomics.</title>
        <authorList>
            <person name="Das S."/>
            <person name="Pettersson B.M."/>
            <person name="Behra P.R."/>
            <person name="Ramesh M."/>
            <person name="Dasgupta S."/>
            <person name="Bhattacharya A."/>
            <person name="Kirsebom L.A."/>
        </authorList>
    </citation>
    <scope>NUCLEOTIDE SEQUENCE [LARGE SCALE GENOMIC DNA]</scope>
    <source>
        <strain evidence="2 3">DSM 44075</strain>
    </source>
</reference>
<protein>
    <submittedName>
        <fullName evidence="2">Uncharacterized protein</fullName>
    </submittedName>
</protein>
<feature type="region of interest" description="Disordered" evidence="1">
    <location>
        <begin position="70"/>
        <end position="102"/>
    </location>
</feature>
<comment type="caution">
    <text evidence="2">The sequence shown here is derived from an EMBL/GenBank/DDBJ whole genome shotgun (WGS) entry which is preliminary data.</text>
</comment>
<dbReference type="AlphaFoldDB" id="A0A0J6VLM0"/>